<sequence>MTDLSAHIAVRTSLRRFSPLSYWDLYRQRRALLQLDETQLKDIGITAAEAETEANRPVWDAPSYWDR</sequence>
<dbReference type="RefSeq" id="WP_159807704.1">
    <property type="nucleotide sequence ID" value="NZ_BLJE01000002.1"/>
</dbReference>
<comment type="caution">
    <text evidence="2">The sequence shown here is derived from an EMBL/GenBank/DDBJ whole genome shotgun (WGS) entry which is preliminary data.</text>
</comment>
<dbReference type="AlphaFoldDB" id="A0A6N6JH21"/>
<accession>A0A6N6JH21</accession>
<evidence type="ECO:0000313" key="3">
    <source>
        <dbReference type="Proteomes" id="UP000436822"/>
    </source>
</evidence>
<organism evidence="2 3">
    <name type="scientific">Litoreibacter roseus</name>
    <dbReference type="NCBI Taxonomy" id="2601869"/>
    <lineage>
        <taxon>Bacteria</taxon>
        <taxon>Pseudomonadati</taxon>
        <taxon>Pseudomonadota</taxon>
        <taxon>Alphaproteobacteria</taxon>
        <taxon>Rhodobacterales</taxon>
        <taxon>Roseobacteraceae</taxon>
        <taxon>Litoreibacter</taxon>
    </lineage>
</organism>
<dbReference type="Pfam" id="PF06568">
    <property type="entry name" value="YjiS-like"/>
    <property type="match status" value="1"/>
</dbReference>
<evidence type="ECO:0000313" key="2">
    <source>
        <dbReference type="EMBL" id="GFE65621.1"/>
    </source>
</evidence>
<reference evidence="2 3" key="1">
    <citation type="submission" date="2019-12" db="EMBL/GenBank/DDBJ databases">
        <title>Litoreibacter badius sp. nov., a novel bacteriochlorophyll a-containing bacterium in the genus Litoreibacter.</title>
        <authorList>
            <person name="Kanamuro M."/>
            <person name="Takabe Y."/>
            <person name="Mori K."/>
            <person name="Takaichi S."/>
            <person name="Hanada S."/>
        </authorList>
    </citation>
    <scope>NUCLEOTIDE SEQUENCE [LARGE SCALE GENOMIC DNA]</scope>
    <source>
        <strain evidence="2 3">K6</strain>
    </source>
</reference>
<dbReference type="InterPro" id="IPR009506">
    <property type="entry name" value="YjiS-like"/>
</dbReference>
<protein>
    <recommendedName>
        <fullName evidence="1">YjiS-like domain-containing protein</fullName>
    </recommendedName>
</protein>
<name>A0A6N6JH21_9RHOB</name>
<dbReference type="EMBL" id="BLJE01000002">
    <property type="protein sequence ID" value="GFE65621.1"/>
    <property type="molecule type" value="Genomic_DNA"/>
</dbReference>
<feature type="domain" description="YjiS-like" evidence="1">
    <location>
        <begin position="22"/>
        <end position="51"/>
    </location>
</feature>
<evidence type="ECO:0000259" key="1">
    <source>
        <dbReference type="Pfam" id="PF06568"/>
    </source>
</evidence>
<gene>
    <name evidence="2" type="ORF">KIN_26950</name>
</gene>
<dbReference type="Proteomes" id="UP000436822">
    <property type="component" value="Unassembled WGS sequence"/>
</dbReference>
<proteinExistence type="predicted"/>
<keyword evidence="3" id="KW-1185">Reference proteome</keyword>
<dbReference type="OrthoDB" id="8096613at2"/>